<feature type="region of interest" description="Disordered" evidence="1">
    <location>
        <begin position="1"/>
        <end position="74"/>
    </location>
</feature>
<feature type="transmembrane region" description="Helical" evidence="2">
    <location>
        <begin position="518"/>
        <end position="544"/>
    </location>
</feature>
<evidence type="ECO:0000313" key="3">
    <source>
        <dbReference type="EMBL" id="KAH7638121.1"/>
    </source>
</evidence>
<organism evidence="3">
    <name type="scientific">Dermatophagoides farinae</name>
    <name type="common">American house dust mite</name>
    <dbReference type="NCBI Taxonomy" id="6954"/>
    <lineage>
        <taxon>Eukaryota</taxon>
        <taxon>Metazoa</taxon>
        <taxon>Ecdysozoa</taxon>
        <taxon>Arthropoda</taxon>
        <taxon>Chelicerata</taxon>
        <taxon>Arachnida</taxon>
        <taxon>Acari</taxon>
        <taxon>Acariformes</taxon>
        <taxon>Sarcoptiformes</taxon>
        <taxon>Astigmata</taxon>
        <taxon>Psoroptidia</taxon>
        <taxon>Analgoidea</taxon>
        <taxon>Pyroglyphidae</taxon>
        <taxon>Dermatophagoidinae</taxon>
        <taxon>Dermatophagoides</taxon>
    </lineage>
</organism>
<protein>
    <submittedName>
        <fullName evidence="3">Uncharacterized protein</fullName>
    </submittedName>
</protein>
<feature type="transmembrane region" description="Helical" evidence="2">
    <location>
        <begin position="857"/>
        <end position="882"/>
    </location>
</feature>
<reference evidence="3" key="1">
    <citation type="submission" date="2020-06" db="EMBL/GenBank/DDBJ databases">
        <authorList>
            <person name="Ji K."/>
            <person name="Li J."/>
        </authorList>
    </citation>
    <scope>NUCLEOTIDE SEQUENCE</scope>
    <source>
        <strain evidence="3">JKM2019</strain>
        <tissue evidence="3">Whole body</tissue>
    </source>
</reference>
<gene>
    <name evidence="3" type="ORF">HUG17_9226</name>
</gene>
<proteinExistence type="predicted"/>
<feature type="compositionally biased region" description="Basic residues" evidence="1">
    <location>
        <begin position="1"/>
        <end position="10"/>
    </location>
</feature>
<feature type="transmembrane region" description="Helical" evidence="2">
    <location>
        <begin position="448"/>
        <end position="478"/>
    </location>
</feature>
<feature type="transmembrane region" description="Helical" evidence="2">
    <location>
        <begin position="757"/>
        <end position="777"/>
    </location>
</feature>
<keyword evidence="2" id="KW-0472">Membrane</keyword>
<evidence type="ECO:0000256" key="2">
    <source>
        <dbReference type="SAM" id="Phobius"/>
    </source>
</evidence>
<feature type="compositionally biased region" description="Polar residues" evidence="1">
    <location>
        <begin position="36"/>
        <end position="54"/>
    </location>
</feature>
<evidence type="ECO:0000256" key="1">
    <source>
        <dbReference type="SAM" id="MobiDB-lite"/>
    </source>
</evidence>
<feature type="transmembrane region" description="Helical" evidence="2">
    <location>
        <begin position="660"/>
        <end position="680"/>
    </location>
</feature>
<feature type="transmembrane region" description="Helical" evidence="2">
    <location>
        <begin position="709"/>
        <end position="730"/>
    </location>
</feature>
<feature type="transmembrane region" description="Helical" evidence="2">
    <location>
        <begin position="405"/>
        <end position="427"/>
    </location>
</feature>
<feature type="transmembrane region" description="Helical" evidence="2">
    <location>
        <begin position="789"/>
        <end position="812"/>
    </location>
</feature>
<feature type="transmembrane region" description="Helical" evidence="2">
    <location>
        <begin position="257"/>
        <end position="282"/>
    </location>
</feature>
<feature type="region of interest" description="Disordered" evidence="1">
    <location>
        <begin position="819"/>
        <end position="841"/>
    </location>
</feature>
<accession>A0A9D4SDX7</accession>
<feature type="transmembrane region" description="Helical" evidence="2">
    <location>
        <begin position="205"/>
        <end position="231"/>
    </location>
</feature>
<name>A0A9D4SDX7_DERFA</name>
<sequence>MRRSDKKRSKHDNIPDNEFRLFNNQATSSTTTTNNPFDNDSLMSSRQFYNQTAMNYPEPSAPPPESDNNPVSSEYTPLLENFTERFINRSQGPVLGVGVIDTTTTSSSSAMTTTTTNSNLAPQQSISTVISPVVPPELLLIHYQQSPFNPNLVESDISSFSSFDGDNNNVQNEHNQRGQQIPSSPIIEWTNGCFTKFRIYFCQTFWYLSQTILIISLIAFNFGSTFVPSIYSSLVITSNFSGHTNTSHTNRLVVFDFFALTTIQLSMAILSLIGSLILLYSASRVIHRLRRRVHLRNLKQITRTATNNLVQSLSSATAMATTNEKISDSELTTTIMTTEMIVFETLGSTMARTFSFIMLLHQFCLCSIYVHLIYDYFDMLISSSVSILSSEWIDYLDINGERKWYLNHLVVGSIWLTLIVVIVVALATTSFVWSRRRRDWRTIQYTRLFLLWIIKISGIIIGFIFIIIITFVGIHLYLKQNLQINNEILLNKINITNQSSIGYVPNPVPVFDTFLNDWYISLFGAIPLLLMPFHLNEILIMLMYSRYDYHYYRRRLQISDNDDIYGQNNDNGDNYNDGDQQQRRRLITAQQQMMNYQTIQRYPDILSGIRSPPPTPSQPPAPIANEESCDPLLYLASIQSMNRSVISSFFFRSFSTIRNWFIIIIFFIFLFQIIMNIFYFHSIDTNIMINSTRIELNFIRSYLNEKSPYVMAISIVLLLNATISYLLMLFRGKLSQDWLLYGQQQQQQQQSIREKRFHFWTPYIIWNCLALIISLALEYSQKFLQIQIWLIGSTTIVHLLFFPSMLLIYFAAKTIRSSSSSSSSSSLPLSTNSNNNNGNSNRQESIMQRFRPLRWPWIFLFISLFLLATTITYLIFWIYGYWYDESDFGYFNRIRHYDDL</sequence>
<dbReference type="AlphaFoldDB" id="A0A9D4SDX7"/>
<dbReference type="EMBL" id="SDOV01000008">
    <property type="protein sequence ID" value="KAH7638121.1"/>
    <property type="molecule type" value="Genomic_DNA"/>
</dbReference>
<dbReference type="Proteomes" id="UP000828236">
    <property type="component" value="Unassembled WGS sequence"/>
</dbReference>
<keyword evidence="2" id="KW-1133">Transmembrane helix</keyword>
<keyword evidence="2" id="KW-0812">Transmembrane</keyword>
<reference evidence="3" key="2">
    <citation type="journal article" date="2021" name="World Allergy Organ. J.">
        <title>Chromosome-level assembly of Dermatophagoides farinae genome and transcriptome reveals two novel allergens Der f 37 and Der f 39.</title>
        <authorList>
            <person name="Chen J."/>
            <person name="Cai Z."/>
            <person name="Fan D."/>
            <person name="Hu J."/>
            <person name="Hou Y."/>
            <person name="He Y."/>
            <person name="Zhang Z."/>
            <person name="Zhao Z."/>
            <person name="Gao P."/>
            <person name="Hu W."/>
            <person name="Sun J."/>
            <person name="Li J."/>
            <person name="Ji K."/>
        </authorList>
    </citation>
    <scope>NUCLEOTIDE SEQUENCE</scope>
    <source>
        <strain evidence="3">JKM2019</strain>
    </source>
</reference>
<feature type="transmembrane region" description="Helical" evidence="2">
    <location>
        <begin position="354"/>
        <end position="374"/>
    </location>
</feature>
<comment type="caution">
    <text evidence="3">The sequence shown here is derived from an EMBL/GenBank/DDBJ whole genome shotgun (WGS) entry which is preliminary data.</text>
</comment>